<accession>A0A6C0GHB1</accession>
<dbReference type="PROSITE" id="PS51257">
    <property type="entry name" value="PROKAR_LIPOPROTEIN"/>
    <property type="match status" value="1"/>
</dbReference>
<dbReference type="EMBL" id="CP048222">
    <property type="protein sequence ID" value="QHT67090.1"/>
    <property type="molecule type" value="Genomic_DNA"/>
</dbReference>
<proteinExistence type="predicted"/>
<evidence type="ECO:0000313" key="2">
    <source>
        <dbReference type="Proteomes" id="UP000480178"/>
    </source>
</evidence>
<dbReference type="Proteomes" id="UP000480178">
    <property type="component" value="Chromosome"/>
</dbReference>
<evidence type="ECO:0000313" key="1">
    <source>
        <dbReference type="EMBL" id="QHT67090.1"/>
    </source>
</evidence>
<keyword evidence="2" id="KW-1185">Reference proteome</keyword>
<dbReference type="KEGG" id="rhoz:GXP67_10735"/>
<gene>
    <name evidence="1" type="ORF">GXP67_10735</name>
</gene>
<reference evidence="1 2" key="1">
    <citation type="submission" date="2020-01" db="EMBL/GenBank/DDBJ databases">
        <authorList>
            <person name="Kim M.K."/>
        </authorList>
    </citation>
    <scope>NUCLEOTIDE SEQUENCE [LARGE SCALE GENOMIC DNA]</scope>
    <source>
        <strain evidence="1 2">172606-1</strain>
    </source>
</reference>
<organism evidence="1 2">
    <name type="scientific">Rhodocytophaga rosea</name>
    <dbReference type="NCBI Taxonomy" id="2704465"/>
    <lineage>
        <taxon>Bacteria</taxon>
        <taxon>Pseudomonadati</taxon>
        <taxon>Bacteroidota</taxon>
        <taxon>Cytophagia</taxon>
        <taxon>Cytophagales</taxon>
        <taxon>Rhodocytophagaceae</taxon>
        <taxon>Rhodocytophaga</taxon>
    </lineage>
</organism>
<sequence>MMLDKKLSIYLILVALVLSQSCCLESSQEVSYRIRNNSSDTLTIKFGGYNTFYPAPDSVMLAPGEDFWAADGGFGKRLSWDCSSDFTQDSIEYRLSGGATLTKQLHLSSSWQKSSDMNLCDAQWTCSCIIEQKDIQ</sequence>
<dbReference type="RefSeq" id="WP_162443133.1">
    <property type="nucleotide sequence ID" value="NZ_CP048222.1"/>
</dbReference>
<dbReference type="AlphaFoldDB" id="A0A6C0GHB1"/>
<protein>
    <submittedName>
        <fullName evidence="1">Uncharacterized protein</fullName>
    </submittedName>
</protein>
<name>A0A6C0GHB1_9BACT</name>